<dbReference type="HOGENOM" id="CLU_003703_13_0_1"/>
<name>A0A067PD47_9AGAM</name>
<keyword evidence="4" id="KW-1185">Reference proteome</keyword>
<feature type="compositionally biased region" description="Polar residues" evidence="1">
    <location>
        <begin position="1094"/>
        <end position="1109"/>
    </location>
</feature>
<sequence length="1233" mass="138143">MSPSETAKLNAAIRKRKKRKPIASTAEVWHPSVRTAVVTDLSVSHDINVEPEVEMDAAEDIADAEVEPVSGSHQCLPCRAKRYANSDDPLKTWIPYCDEYLDELISLEGMGCSHGLGCPDCRQAAFFRCRDCFGGDVEWEDSFFHRRTLKGLGLWIQLGHPPGQRCLYAKAAHKDFMILDINGIHQVNVNFCGCGVIMTPKHLQLLQSGWWPATLLEPQTCTTLRALRHFQALNLQGKLSAYDFYRTLELRTNTMGLVKLPDRLPSFMLMIWEFQHVLMGKQAGRGHDPDGLANTPAGGLAVRCQACPIPGVNLPAGWENAAGDTRWLYRLFIHKDCNFCMSNRLRSSEERDPTLSNGQAYFVDNAPYSLHVLNHASEEDVKGCAGFATLLDANTKQTKGLRSTRKGECLQGINPSIKIVDSYDIGCEWKKNLYKCMKSLPKHLRLSTPEDRIAFLVNKFHLAGHAKKCQAPFSFNFRYGVGQSNGEGPERLWAWLNGAGPSTKEMGPGTRQDTINDFCAFMNWLKTIGMEKALLQLLVEAVIEAIKHMSAFKIFHAKLKCDRLKELEGWEKMLVEWEANHSKPCPYETSEDTMTLSKVRKMVMQEEEAGNVGIAVNAVSSATAFLILGLDVEKAQETLSKDVKATLGPTTLQAAELQNRQTGLQQKVDWFYKLQAIHMPGVEAIREAEAIRIRSTQSTGPENAKLYLPSDLSTVMRSRGCSSGLVSLEARLRHAEAVDALHNVWNYLRMQTYLSKFKIKNITGQIANTRACSMLSQVESKITSSVSRYCRSRAAYMALQGPGQWEKVLQVPKPEDVRGLNESDLKETEQMDGERLVKKTGVQVGGDTVKPGEGHQELSWIWLEGKYDKDDGDGPHMCEALQIEWAKAKARAERWVKEVALLDEEMHRTIEYCKWKAVWWENQATRRQELEEAAHLAHHQAVIQYTPTSPHIHHPLPPPPSMSPDLKEGLIAYTLEQAFYEHRRAAVWEKSWRAARTQAKASTIITGMDREADDNDEDKALLNGIPSLSDDFDNDNGLWQSSELDAEIVVTIRYDPASDLRADAAILPPLTRLHLSKLLTVEPAQFPIDPDTDVASSASYHPDSPTSSLHKSDYQPISPLLSTLGDSSFTLTTDLDLEEQHPRPFSRHLHTPLPPLHWSTPSIPYTDRICIENDLFDFLMEQVSSSATALQTAEWTHSYWIEQGKCLAGSDGLMGPQLPSWYPSEPAPVAPKA</sequence>
<dbReference type="Pfam" id="PF18758">
    <property type="entry name" value="KDZ"/>
    <property type="match status" value="1"/>
</dbReference>
<reference evidence="4" key="1">
    <citation type="journal article" date="2014" name="Proc. Natl. Acad. Sci. U.S.A.">
        <title>Extensive sampling of basidiomycete genomes demonstrates inadequacy of the white-rot/brown-rot paradigm for wood decay fungi.</title>
        <authorList>
            <person name="Riley R."/>
            <person name="Salamov A.A."/>
            <person name="Brown D.W."/>
            <person name="Nagy L.G."/>
            <person name="Floudas D."/>
            <person name="Held B.W."/>
            <person name="Levasseur A."/>
            <person name="Lombard V."/>
            <person name="Morin E."/>
            <person name="Otillar R."/>
            <person name="Lindquist E.A."/>
            <person name="Sun H."/>
            <person name="LaButti K.M."/>
            <person name="Schmutz J."/>
            <person name="Jabbour D."/>
            <person name="Luo H."/>
            <person name="Baker S.E."/>
            <person name="Pisabarro A.G."/>
            <person name="Walton J.D."/>
            <person name="Blanchette R.A."/>
            <person name="Henrissat B."/>
            <person name="Martin F."/>
            <person name="Cullen D."/>
            <person name="Hibbett D.S."/>
            <person name="Grigoriev I.V."/>
        </authorList>
    </citation>
    <scope>NUCLEOTIDE SEQUENCE [LARGE SCALE GENOMIC DNA]</scope>
    <source>
        <strain evidence="4">MUCL 33604</strain>
    </source>
</reference>
<evidence type="ECO:0000313" key="4">
    <source>
        <dbReference type="Proteomes" id="UP000027265"/>
    </source>
</evidence>
<evidence type="ECO:0000256" key="1">
    <source>
        <dbReference type="SAM" id="MobiDB-lite"/>
    </source>
</evidence>
<feature type="domain" description="CxC2-like cysteine cluster KDZ transposase-associated" evidence="2">
    <location>
        <begin position="149"/>
        <end position="256"/>
    </location>
</feature>
<dbReference type="STRING" id="933084.A0A067PD47"/>
<dbReference type="Proteomes" id="UP000027265">
    <property type="component" value="Unassembled WGS sequence"/>
</dbReference>
<dbReference type="Pfam" id="PF18803">
    <property type="entry name" value="CxC2"/>
    <property type="match status" value="1"/>
</dbReference>
<proteinExistence type="predicted"/>
<dbReference type="OrthoDB" id="3192989at2759"/>
<feature type="region of interest" description="Disordered" evidence="1">
    <location>
        <begin position="1090"/>
        <end position="1113"/>
    </location>
</feature>
<dbReference type="InterPro" id="IPR041457">
    <property type="entry name" value="CxC2_KDZ-assoc"/>
</dbReference>
<dbReference type="PANTHER" id="PTHR33096">
    <property type="entry name" value="CXC2 DOMAIN-CONTAINING PROTEIN"/>
    <property type="match status" value="1"/>
</dbReference>
<dbReference type="PANTHER" id="PTHR33096:SF1">
    <property type="entry name" value="CXC1-LIKE CYSTEINE CLUSTER ASSOCIATED WITH KDZ TRANSPOSASES DOMAIN-CONTAINING PROTEIN"/>
    <property type="match status" value="1"/>
</dbReference>
<organism evidence="3 4">
    <name type="scientific">Jaapia argillacea MUCL 33604</name>
    <dbReference type="NCBI Taxonomy" id="933084"/>
    <lineage>
        <taxon>Eukaryota</taxon>
        <taxon>Fungi</taxon>
        <taxon>Dikarya</taxon>
        <taxon>Basidiomycota</taxon>
        <taxon>Agaricomycotina</taxon>
        <taxon>Agaricomycetes</taxon>
        <taxon>Agaricomycetidae</taxon>
        <taxon>Jaapiales</taxon>
        <taxon>Jaapiaceae</taxon>
        <taxon>Jaapia</taxon>
    </lineage>
</organism>
<accession>A0A067PD47</accession>
<dbReference type="AlphaFoldDB" id="A0A067PD47"/>
<evidence type="ECO:0000259" key="2">
    <source>
        <dbReference type="Pfam" id="PF18803"/>
    </source>
</evidence>
<gene>
    <name evidence="3" type="ORF">JAAARDRAFT_198051</name>
</gene>
<dbReference type="InParanoid" id="A0A067PD47"/>
<dbReference type="EMBL" id="KL197738">
    <property type="protein sequence ID" value="KDQ52704.1"/>
    <property type="molecule type" value="Genomic_DNA"/>
</dbReference>
<protein>
    <recommendedName>
        <fullName evidence="2">CxC2-like cysteine cluster KDZ transposase-associated domain-containing protein</fullName>
    </recommendedName>
</protein>
<evidence type="ECO:0000313" key="3">
    <source>
        <dbReference type="EMBL" id="KDQ52704.1"/>
    </source>
</evidence>
<dbReference type="InterPro" id="IPR040521">
    <property type="entry name" value="KDZ"/>
</dbReference>